<keyword evidence="2" id="KW-0269">Exonuclease</keyword>
<evidence type="ECO:0000259" key="1">
    <source>
        <dbReference type="Pfam" id="PF13482"/>
    </source>
</evidence>
<dbReference type="PANTHER" id="PTHR38462:SF1">
    <property type="entry name" value="YPRB RIBONUCLEASE H-LIKE DOMAIN-CONTAINING PROTEIN"/>
    <property type="match status" value="1"/>
</dbReference>
<dbReference type="Gene3D" id="1.25.40.10">
    <property type="entry name" value="Tetratricopeptide repeat domain"/>
    <property type="match status" value="1"/>
</dbReference>
<accession>A0A5J6SLF6</accession>
<dbReference type="InterPro" id="IPR011990">
    <property type="entry name" value="TPR-like_helical_dom_sf"/>
</dbReference>
<dbReference type="SUPFAM" id="SSF48452">
    <property type="entry name" value="TPR-like"/>
    <property type="match status" value="1"/>
</dbReference>
<name>A0A5J6SLF6_9BACI</name>
<evidence type="ECO:0000313" key="2">
    <source>
        <dbReference type="EMBL" id="QFF98741.1"/>
    </source>
</evidence>
<dbReference type="GO" id="GO:0003676">
    <property type="term" value="F:nucleic acid binding"/>
    <property type="evidence" value="ECO:0007669"/>
    <property type="project" value="InterPro"/>
</dbReference>
<reference evidence="2 3" key="1">
    <citation type="submission" date="2018-07" db="EMBL/GenBank/DDBJ databases">
        <title>Complete genome sequence of Psychrobacillus sp. PB01, isolated from iceberg, and comparative genome analysis of Psychrobacillus strains.</title>
        <authorList>
            <person name="Lee P.C."/>
        </authorList>
    </citation>
    <scope>NUCLEOTIDE SEQUENCE [LARGE SCALE GENOMIC DNA]</scope>
    <source>
        <strain evidence="2 3">PB01</strain>
    </source>
</reference>
<dbReference type="InterPro" id="IPR036397">
    <property type="entry name" value="RNaseH_sf"/>
</dbReference>
<sequence>MSYEKKLMQMKGLVKKNPPNEQTKKEVRSHSLPFYTDAWINEGLELVKNEQGLFFVKETFYPEQFIHGNIPLSKLSSAINYMQEHYPNHPLTISPESLYSFYDTETTGLKGTGVLIFLNGILKKTDQGFLLRQYVLADPDQEVAFLYATEFWREKAQTIITYNGKSFDLPQLVTRWIMNRNLLPKLKQLAQIDLMHSSKRIWKGDLERFKLKQVEEQKLGFIRKDDIPGHLAPIIYFDAIKSGNPVNLMKVLKHNEWDILSLVTLYILSVELLKEKDVVESAVTYTNIGKWFQDLKTKQASYDWFQFVVHQFSNEEASLAYYYVGLHLKRKQLFNESIQAFQESLKKIDGKFRYEVYVELAKLYEHQNKDFTLALEITLQCTDYLANNIYDGSPVKLLKIKEDLQKRKERIIRKLTISRETAQANKKRLEMP</sequence>
<dbReference type="KEGG" id="psyo:PB01_07785"/>
<feature type="domain" description="YprB ribonuclease H-like" evidence="1">
    <location>
        <begin position="101"/>
        <end position="267"/>
    </location>
</feature>
<dbReference type="InterPro" id="IPR012337">
    <property type="entry name" value="RNaseH-like_sf"/>
</dbReference>
<gene>
    <name evidence="2" type="ORF">PB01_07785</name>
</gene>
<keyword evidence="2" id="KW-0378">Hydrolase</keyword>
<keyword evidence="3" id="KW-1185">Reference proteome</keyword>
<dbReference type="EMBL" id="CP031223">
    <property type="protein sequence ID" value="QFF98741.1"/>
    <property type="molecule type" value="Genomic_DNA"/>
</dbReference>
<protein>
    <submittedName>
        <fullName evidence="2">Exonuclease</fullName>
    </submittedName>
</protein>
<dbReference type="OrthoDB" id="9790530at2"/>
<proteinExistence type="predicted"/>
<dbReference type="Proteomes" id="UP000325517">
    <property type="component" value="Chromosome"/>
</dbReference>
<dbReference type="RefSeq" id="WP_151699678.1">
    <property type="nucleotide sequence ID" value="NZ_CP031223.1"/>
</dbReference>
<organism evidence="2 3">
    <name type="scientific">Psychrobacillus glaciei</name>
    <dbReference type="NCBI Taxonomy" id="2283160"/>
    <lineage>
        <taxon>Bacteria</taxon>
        <taxon>Bacillati</taxon>
        <taxon>Bacillota</taxon>
        <taxon>Bacilli</taxon>
        <taxon>Bacillales</taxon>
        <taxon>Bacillaceae</taxon>
        <taxon>Psychrobacillus</taxon>
    </lineage>
</organism>
<evidence type="ECO:0000313" key="3">
    <source>
        <dbReference type="Proteomes" id="UP000325517"/>
    </source>
</evidence>
<dbReference type="Pfam" id="PF13482">
    <property type="entry name" value="RNase_H_2"/>
    <property type="match status" value="1"/>
</dbReference>
<dbReference type="SUPFAM" id="SSF53098">
    <property type="entry name" value="Ribonuclease H-like"/>
    <property type="match status" value="1"/>
</dbReference>
<dbReference type="AlphaFoldDB" id="A0A5J6SLF6"/>
<keyword evidence="2" id="KW-0540">Nuclease</keyword>
<dbReference type="InterPro" id="IPR038720">
    <property type="entry name" value="YprB_RNase_H-like_dom"/>
</dbReference>
<dbReference type="Gene3D" id="3.30.420.10">
    <property type="entry name" value="Ribonuclease H-like superfamily/Ribonuclease H"/>
    <property type="match status" value="1"/>
</dbReference>
<dbReference type="PANTHER" id="PTHR38462">
    <property type="entry name" value="EXONUCLEASE-LIKE PROTEIN"/>
    <property type="match status" value="1"/>
</dbReference>
<dbReference type="GO" id="GO:0004527">
    <property type="term" value="F:exonuclease activity"/>
    <property type="evidence" value="ECO:0007669"/>
    <property type="project" value="UniProtKB-KW"/>
</dbReference>